<dbReference type="RefSeq" id="WP_013175036.1">
    <property type="nucleotide sequence ID" value="NC_014220.1"/>
</dbReference>
<dbReference type="PROSITE" id="PS50052">
    <property type="entry name" value="GUANYLATE_KINASE_2"/>
    <property type="match status" value="1"/>
</dbReference>
<dbReference type="GO" id="GO:0004385">
    <property type="term" value="F:GMP kinase activity"/>
    <property type="evidence" value="ECO:0007669"/>
    <property type="project" value="UniProtKB-UniRule"/>
</dbReference>
<dbReference type="GO" id="GO:0005829">
    <property type="term" value="C:cytosol"/>
    <property type="evidence" value="ECO:0007669"/>
    <property type="project" value="TreeGrafter"/>
</dbReference>
<dbReference type="HOGENOM" id="CLU_001715_1_2_9"/>
<dbReference type="PROSITE" id="PS00856">
    <property type="entry name" value="GUANYLATE_KINASE_1"/>
    <property type="match status" value="1"/>
</dbReference>
<dbReference type="AlphaFoldDB" id="D7CLP9"/>
<feature type="domain" description="Guanylate kinase-like" evidence="14">
    <location>
        <begin position="11"/>
        <end position="189"/>
    </location>
</feature>
<evidence type="ECO:0000256" key="1">
    <source>
        <dbReference type="ARBA" id="ARBA00003531"/>
    </source>
</evidence>
<dbReference type="EC" id="2.7.4.8" evidence="4 13"/>
<dbReference type="FunFam" id="3.30.63.10:FF:000005">
    <property type="entry name" value="Guanylate kinase"/>
    <property type="match status" value="1"/>
</dbReference>
<dbReference type="NCBIfam" id="TIGR03263">
    <property type="entry name" value="guanyl_kin"/>
    <property type="match status" value="1"/>
</dbReference>
<keyword evidence="10 13" id="KW-0067">ATP-binding</keyword>
<evidence type="ECO:0000256" key="4">
    <source>
        <dbReference type="ARBA" id="ARBA00012961"/>
    </source>
</evidence>
<keyword evidence="9 13" id="KW-0418">Kinase</keyword>
<evidence type="ECO:0000256" key="7">
    <source>
        <dbReference type="ARBA" id="ARBA00022679"/>
    </source>
</evidence>
<dbReference type="InterPro" id="IPR008145">
    <property type="entry name" value="GK/Ca_channel_bsu"/>
</dbReference>
<keyword evidence="6 13" id="KW-0963">Cytoplasm</keyword>
<dbReference type="EMBL" id="CP002048">
    <property type="protein sequence ID" value="ADI01634.1"/>
    <property type="molecule type" value="Genomic_DNA"/>
</dbReference>
<evidence type="ECO:0000256" key="5">
    <source>
        <dbReference type="ARBA" id="ARBA00016296"/>
    </source>
</evidence>
<evidence type="ECO:0000256" key="9">
    <source>
        <dbReference type="ARBA" id="ARBA00022777"/>
    </source>
</evidence>
<dbReference type="OrthoDB" id="9808150at2"/>
<dbReference type="Gene3D" id="3.30.63.10">
    <property type="entry name" value="Guanylate Kinase phosphate binding domain"/>
    <property type="match status" value="1"/>
</dbReference>
<dbReference type="InterPro" id="IPR027417">
    <property type="entry name" value="P-loop_NTPase"/>
</dbReference>
<dbReference type="InterPro" id="IPR008144">
    <property type="entry name" value="Guanylate_kin-like_dom"/>
</dbReference>
<reference evidence="15 16" key="2">
    <citation type="journal article" date="2010" name="Stand. Genomic Sci.">
        <title>Complete genome sequence of Syntrophothermus lipocalidus type strain (TGB-C1).</title>
        <authorList>
            <person name="Djao O.D."/>
            <person name="Zhang X."/>
            <person name="Lucas S."/>
            <person name="Lapidus A."/>
            <person name="Del Rio T.G."/>
            <person name="Nolan M."/>
            <person name="Tice H."/>
            <person name="Cheng J.F."/>
            <person name="Han C."/>
            <person name="Tapia R."/>
            <person name="Goodwin L."/>
            <person name="Pitluck S."/>
            <person name="Liolios K."/>
            <person name="Ivanova N."/>
            <person name="Mavromatis K."/>
            <person name="Mikhailova N."/>
            <person name="Ovchinnikova G."/>
            <person name="Pati A."/>
            <person name="Brambilla E."/>
            <person name="Chen A."/>
            <person name="Palaniappan K."/>
            <person name="Land M."/>
            <person name="Hauser L."/>
            <person name="Chang Y.J."/>
            <person name="Jeffries C.D."/>
            <person name="Rohde M."/>
            <person name="Sikorski J."/>
            <person name="Spring S."/>
            <person name="Goker M."/>
            <person name="Detter J.C."/>
            <person name="Woyke T."/>
            <person name="Bristow J."/>
            <person name="Eisen J.A."/>
            <person name="Markowitz V."/>
            <person name="Hugenholtz P."/>
            <person name="Kyrpides N.C."/>
            <person name="Klenk H.P."/>
        </authorList>
    </citation>
    <scope>NUCLEOTIDE SEQUENCE [LARGE SCALE GENOMIC DNA]</scope>
    <source>
        <strain evidence="16">DSM 12680 / TGB-C1</strain>
    </source>
</reference>
<keyword evidence="7 13" id="KW-0808">Transferase</keyword>
<dbReference type="PANTHER" id="PTHR23117:SF13">
    <property type="entry name" value="GUANYLATE KINASE"/>
    <property type="match status" value="1"/>
</dbReference>
<accession>D7CLP9</accession>
<organism evidence="15 16">
    <name type="scientific">Syntrophothermus lipocalidus (strain DSM 12680 / TGB-C1)</name>
    <dbReference type="NCBI Taxonomy" id="643648"/>
    <lineage>
        <taxon>Bacteria</taxon>
        <taxon>Bacillati</taxon>
        <taxon>Bacillota</taxon>
        <taxon>Clostridia</taxon>
        <taxon>Eubacteriales</taxon>
        <taxon>Syntrophomonadaceae</taxon>
        <taxon>Syntrophothermus</taxon>
    </lineage>
</organism>
<dbReference type="CDD" id="cd00071">
    <property type="entry name" value="GMPK"/>
    <property type="match status" value="1"/>
</dbReference>
<evidence type="ECO:0000256" key="10">
    <source>
        <dbReference type="ARBA" id="ARBA00022840"/>
    </source>
</evidence>
<dbReference type="STRING" id="643648.Slip_0854"/>
<protein>
    <recommendedName>
        <fullName evidence="5 13">Guanylate kinase</fullName>
        <ecNumber evidence="4 13">2.7.4.8</ecNumber>
    </recommendedName>
    <alternativeName>
        <fullName evidence="11 13">GMP kinase</fullName>
    </alternativeName>
</protein>
<dbReference type="HAMAP" id="MF_00328">
    <property type="entry name" value="Guanylate_kinase"/>
    <property type="match status" value="1"/>
</dbReference>
<proteinExistence type="inferred from homology"/>
<comment type="catalytic activity">
    <reaction evidence="12 13">
        <text>GMP + ATP = GDP + ADP</text>
        <dbReference type="Rhea" id="RHEA:20780"/>
        <dbReference type="ChEBI" id="CHEBI:30616"/>
        <dbReference type="ChEBI" id="CHEBI:58115"/>
        <dbReference type="ChEBI" id="CHEBI:58189"/>
        <dbReference type="ChEBI" id="CHEBI:456216"/>
        <dbReference type="EC" id="2.7.4.8"/>
    </reaction>
</comment>
<evidence type="ECO:0000313" key="15">
    <source>
        <dbReference type="EMBL" id="ADI01634.1"/>
    </source>
</evidence>
<dbReference type="SMART" id="SM00072">
    <property type="entry name" value="GuKc"/>
    <property type="match status" value="1"/>
</dbReference>
<sequence length="210" mass="24006">MHDGVLPKRKGILFVISGPSGVGKGTLKDTLLKQQIDIQYSVSATTRPPRPGEVHGEHYFFLSKDTFCQLVEQGEFLEWALVYDHYYGTPRSFVLENLQKGQDVLLEIDIQGARQIRHQFPEGVFIFIAPPDVQELARRLRKRGKDSIEAIEKRLSSYAEEMAQLQHYDYLVVNDRVEAAAEKLVAIMVAERCRVTRLIRGEDNETAFDK</sequence>
<reference evidence="16" key="1">
    <citation type="journal article" date="2010" name="Stand. Genomic Sci.">
        <title>Complete genome sequence of Syntrophothermus lipocalidus type strain (TGB-C1T).</title>
        <authorList>
            <consortium name="US DOE Joint Genome Institute (JGI-PGF)"/>
            <person name="Djao O."/>
            <person name="Zhang X."/>
            <person name="Lucas S."/>
            <person name="Lapidus A."/>
            <person name="Glavina Del Rio T."/>
            <person name="Nolan M."/>
            <person name="Tice H."/>
            <person name="Cheng J."/>
            <person name="Han C."/>
            <person name="Tapia R."/>
            <person name="Goodwin L."/>
            <person name="Pitluck S."/>
            <person name="Liolios K."/>
            <person name="Ivanova N."/>
            <person name="Mavromatis K."/>
            <person name="Mikhailova N."/>
            <person name="Ovchinnikova G."/>
            <person name="Pati A."/>
            <person name="Brambilla E."/>
            <person name="Chen A."/>
            <person name="Palaniappan K."/>
            <person name="Land M."/>
            <person name="Hauser L."/>
            <person name="Chang Y."/>
            <person name="Jeffries C."/>
            <person name="Rohde M."/>
            <person name="Sikorski J."/>
            <person name="Spring S."/>
            <person name="Goker M."/>
            <person name="Detter J."/>
            <person name="Woyke T."/>
            <person name="Bristow J."/>
            <person name="Eisen J."/>
            <person name="Markowitz V."/>
            <person name="Hugenholtz P."/>
            <person name="Kyrpides N."/>
            <person name="Klenk H."/>
        </authorList>
    </citation>
    <scope>NUCLEOTIDE SEQUENCE [LARGE SCALE GENOMIC DNA]</scope>
    <source>
        <strain evidence="16">DSM 12680 / TGB-C1</strain>
    </source>
</reference>
<dbReference type="Pfam" id="PF00625">
    <property type="entry name" value="Guanylate_kin"/>
    <property type="match status" value="1"/>
</dbReference>
<keyword evidence="8 13" id="KW-0547">Nucleotide-binding</keyword>
<comment type="function">
    <text evidence="1 13">Essential for recycling GMP and indirectly, cGMP.</text>
</comment>
<name>D7CLP9_SYNLT</name>
<dbReference type="KEGG" id="slp:Slip_0854"/>
<dbReference type="SUPFAM" id="SSF52540">
    <property type="entry name" value="P-loop containing nucleoside triphosphate hydrolases"/>
    <property type="match status" value="1"/>
</dbReference>
<dbReference type="PANTHER" id="PTHR23117">
    <property type="entry name" value="GUANYLATE KINASE-RELATED"/>
    <property type="match status" value="1"/>
</dbReference>
<dbReference type="GO" id="GO:0005524">
    <property type="term" value="F:ATP binding"/>
    <property type="evidence" value="ECO:0007669"/>
    <property type="project" value="UniProtKB-UniRule"/>
</dbReference>
<dbReference type="InterPro" id="IPR020590">
    <property type="entry name" value="Guanylate_kinase_CS"/>
</dbReference>
<feature type="binding site" evidence="13">
    <location>
        <begin position="18"/>
        <end position="25"/>
    </location>
    <ligand>
        <name>ATP</name>
        <dbReference type="ChEBI" id="CHEBI:30616"/>
    </ligand>
</feature>
<evidence type="ECO:0000256" key="11">
    <source>
        <dbReference type="ARBA" id="ARBA00030128"/>
    </source>
</evidence>
<keyword evidence="16" id="KW-1185">Reference proteome</keyword>
<dbReference type="Proteomes" id="UP000000378">
    <property type="component" value="Chromosome"/>
</dbReference>
<evidence type="ECO:0000256" key="8">
    <source>
        <dbReference type="ARBA" id="ARBA00022741"/>
    </source>
</evidence>
<evidence type="ECO:0000259" key="14">
    <source>
        <dbReference type="PROSITE" id="PS50052"/>
    </source>
</evidence>
<evidence type="ECO:0000256" key="2">
    <source>
        <dbReference type="ARBA" id="ARBA00004496"/>
    </source>
</evidence>
<comment type="similarity">
    <text evidence="3 13">Belongs to the guanylate kinase family.</text>
</comment>
<evidence type="ECO:0000256" key="12">
    <source>
        <dbReference type="ARBA" id="ARBA00048594"/>
    </source>
</evidence>
<gene>
    <name evidence="13" type="primary">gmk</name>
    <name evidence="15" type="ordered locus">Slip_0854</name>
</gene>
<evidence type="ECO:0000256" key="3">
    <source>
        <dbReference type="ARBA" id="ARBA00005790"/>
    </source>
</evidence>
<evidence type="ECO:0000256" key="6">
    <source>
        <dbReference type="ARBA" id="ARBA00022490"/>
    </source>
</evidence>
<dbReference type="InterPro" id="IPR017665">
    <property type="entry name" value="Guanylate_kinase"/>
</dbReference>
<evidence type="ECO:0000256" key="13">
    <source>
        <dbReference type="HAMAP-Rule" id="MF_00328"/>
    </source>
</evidence>
<dbReference type="Gene3D" id="3.40.50.300">
    <property type="entry name" value="P-loop containing nucleotide triphosphate hydrolases"/>
    <property type="match status" value="1"/>
</dbReference>
<dbReference type="eggNOG" id="COG0194">
    <property type="taxonomic scope" value="Bacteria"/>
</dbReference>
<evidence type="ECO:0000313" key="16">
    <source>
        <dbReference type="Proteomes" id="UP000000378"/>
    </source>
</evidence>
<comment type="subcellular location">
    <subcellularLocation>
        <location evidence="2 13">Cytoplasm</location>
    </subcellularLocation>
</comment>